<dbReference type="SUPFAM" id="SSF52343">
    <property type="entry name" value="Ferredoxin reductase-like, C-terminal NADP-linked domain"/>
    <property type="match status" value="1"/>
</dbReference>
<feature type="transmembrane region" description="Helical" evidence="11">
    <location>
        <begin position="371"/>
        <end position="390"/>
    </location>
</feature>
<dbReference type="InterPro" id="IPR051410">
    <property type="entry name" value="Ferric/Cupric_Reductase"/>
</dbReference>
<dbReference type="InterPro" id="IPR039261">
    <property type="entry name" value="FNR_nucleotide-bd"/>
</dbReference>
<evidence type="ECO:0000256" key="8">
    <source>
        <dbReference type="ARBA" id="ARBA00023002"/>
    </source>
</evidence>
<comment type="subcellular location">
    <subcellularLocation>
        <location evidence="1">Membrane</location>
        <topology evidence="1">Multi-pass membrane protein</topology>
    </subcellularLocation>
</comment>
<evidence type="ECO:0000256" key="3">
    <source>
        <dbReference type="ARBA" id="ARBA00022630"/>
    </source>
</evidence>
<evidence type="ECO:0000256" key="5">
    <source>
        <dbReference type="ARBA" id="ARBA00022827"/>
    </source>
</evidence>
<dbReference type="CDD" id="cd06186">
    <property type="entry name" value="NOX_Duox_like_FAD_NADP"/>
    <property type="match status" value="1"/>
</dbReference>
<dbReference type="STRING" id="763406.A0A1E3NH13"/>
<dbReference type="Pfam" id="PF01794">
    <property type="entry name" value="Ferric_reduct"/>
    <property type="match status" value="1"/>
</dbReference>
<keyword evidence="8" id="KW-0560">Oxidoreductase</keyword>
<dbReference type="GO" id="GO:0006826">
    <property type="term" value="P:iron ion transport"/>
    <property type="evidence" value="ECO:0007669"/>
    <property type="project" value="TreeGrafter"/>
</dbReference>
<feature type="domain" description="FAD-binding 8" evidence="13">
    <location>
        <begin position="421"/>
        <end position="515"/>
    </location>
</feature>
<protein>
    <recommendedName>
        <fullName evidence="17">FAD-binding FR-type domain-containing protein</fullName>
    </recommendedName>
</protein>
<keyword evidence="4 11" id="KW-0812">Transmembrane</keyword>
<feature type="transmembrane region" description="Helical" evidence="11">
    <location>
        <begin position="309"/>
        <end position="329"/>
    </location>
</feature>
<feature type="transmembrane region" description="Helical" evidence="11">
    <location>
        <begin position="445"/>
        <end position="464"/>
    </location>
</feature>
<evidence type="ECO:0000259" key="14">
    <source>
        <dbReference type="Pfam" id="PF08030"/>
    </source>
</evidence>
<reference evidence="15 16" key="1">
    <citation type="journal article" date="2016" name="Proc. Natl. Acad. Sci. U.S.A.">
        <title>Comparative genomics of biotechnologically important yeasts.</title>
        <authorList>
            <person name="Riley R."/>
            <person name="Haridas S."/>
            <person name="Wolfe K.H."/>
            <person name="Lopes M.R."/>
            <person name="Hittinger C.T."/>
            <person name="Goeker M."/>
            <person name="Salamov A.A."/>
            <person name="Wisecaver J.H."/>
            <person name="Long T.M."/>
            <person name="Calvey C.H."/>
            <person name="Aerts A.L."/>
            <person name="Barry K.W."/>
            <person name="Choi C."/>
            <person name="Clum A."/>
            <person name="Coughlan A.Y."/>
            <person name="Deshpande S."/>
            <person name="Douglass A.P."/>
            <person name="Hanson S.J."/>
            <person name="Klenk H.-P."/>
            <person name="LaButti K.M."/>
            <person name="Lapidus A."/>
            <person name="Lindquist E.A."/>
            <person name="Lipzen A.M."/>
            <person name="Meier-Kolthoff J.P."/>
            <person name="Ohm R.A."/>
            <person name="Otillar R.P."/>
            <person name="Pangilinan J.L."/>
            <person name="Peng Y."/>
            <person name="Rokas A."/>
            <person name="Rosa C.A."/>
            <person name="Scheuner C."/>
            <person name="Sibirny A.A."/>
            <person name="Slot J.C."/>
            <person name="Stielow J.B."/>
            <person name="Sun H."/>
            <person name="Kurtzman C.P."/>
            <person name="Blackwell M."/>
            <person name="Grigoriev I.V."/>
            <person name="Jeffries T.W."/>
        </authorList>
    </citation>
    <scope>NUCLEOTIDE SEQUENCE [LARGE SCALE GENOMIC DNA]</scope>
    <source>
        <strain evidence="15 16">NRRL Y-2026</strain>
    </source>
</reference>
<name>A0A1E3NH13_9ASCO</name>
<dbReference type="PANTHER" id="PTHR32361:SF25">
    <property type="entry name" value="FERRIC_CUPRIC REDUCTASE TRANSMEMBRANE COMPONENT 1"/>
    <property type="match status" value="1"/>
</dbReference>
<feature type="transmembrane region" description="Helical" evidence="11">
    <location>
        <begin position="277"/>
        <end position="297"/>
    </location>
</feature>
<keyword evidence="3" id="KW-0285">Flavoprotein</keyword>
<evidence type="ECO:0000256" key="2">
    <source>
        <dbReference type="ARBA" id="ARBA00022448"/>
    </source>
</evidence>
<dbReference type="PANTHER" id="PTHR32361">
    <property type="entry name" value="FERRIC/CUPRIC REDUCTASE TRANSMEMBRANE COMPONENT"/>
    <property type="match status" value="1"/>
</dbReference>
<dbReference type="Pfam" id="PF08022">
    <property type="entry name" value="FAD_binding_8"/>
    <property type="match status" value="1"/>
</dbReference>
<dbReference type="GeneID" id="30181652"/>
<dbReference type="InterPro" id="IPR013121">
    <property type="entry name" value="Fe_red_NAD-bd_6"/>
</dbReference>
<evidence type="ECO:0000256" key="1">
    <source>
        <dbReference type="ARBA" id="ARBA00004141"/>
    </source>
</evidence>
<feature type="domain" description="Ferric oxidoreductase" evidence="12">
    <location>
        <begin position="271"/>
        <end position="386"/>
    </location>
</feature>
<keyword evidence="10 11" id="KW-0472">Membrane</keyword>
<dbReference type="RefSeq" id="XP_019016489.1">
    <property type="nucleotide sequence ID" value="XM_019164965.1"/>
</dbReference>
<feature type="domain" description="Ferric reductase NAD binding" evidence="14">
    <location>
        <begin position="526"/>
        <end position="665"/>
    </location>
</feature>
<evidence type="ECO:0000256" key="10">
    <source>
        <dbReference type="ARBA" id="ARBA00023136"/>
    </source>
</evidence>
<dbReference type="SFLD" id="SFLDG01168">
    <property type="entry name" value="Ferric_reductase_subgroup_(FRE"/>
    <property type="match status" value="1"/>
</dbReference>
<dbReference type="InterPro" id="IPR013130">
    <property type="entry name" value="Fe3_Rdtase_TM_dom"/>
</dbReference>
<evidence type="ECO:0008006" key="17">
    <source>
        <dbReference type="Google" id="ProtNLM"/>
    </source>
</evidence>
<evidence type="ECO:0000313" key="15">
    <source>
        <dbReference type="EMBL" id="ODQ45376.1"/>
    </source>
</evidence>
<keyword evidence="9" id="KW-0406">Ion transport</keyword>
<organism evidence="15 16">
    <name type="scientific">Pichia membranifaciens NRRL Y-2026</name>
    <dbReference type="NCBI Taxonomy" id="763406"/>
    <lineage>
        <taxon>Eukaryota</taxon>
        <taxon>Fungi</taxon>
        <taxon>Dikarya</taxon>
        <taxon>Ascomycota</taxon>
        <taxon>Saccharomycotina</taxon>
        <taxon>Pichiomycetes</taxon>
        <taxon>Pichiales</taxon>
        <taxon>Pichiaceae</taxon>
        <taxon>Pichia</taxon>
    </lineage>
</organism>
<feature type="transmembrane region" description="Helical" evidence="11">
    <location>
        <begin position="237"/>
        <end position="257"/>
    </location>
</feature>
<keyword evidence="5" id="KW-0274">FAD</keyword>
<proteinExistence type="predicted"/>
<dbReference type="Pfam" id="PF08030">
    <property type="entry name" value="NAD_binding_6"/>
    <property type="match status" value="1"/>
</dbReference>
<evidence type="ECO:0000256" key="4">
    <source>
        <dbReference type="ARBA" id="ARBA00022692"/>
    </source>
</evidence>
<evidence type="ECO:0000313" key="16">
    <source>
        <dbReference type="Proteomes" id="UP000094455"/>
    </source>
</evidence>
<feature type="transmembrane region" description="Helical" evidence="11">
    <location>
        <begin position="163"/>
        <end position="185"/>
    </location>
</feature>
<dbReference type="Gene3D" id="3.40.50.80">
    <property type="entry name" value="Nucleotide-binding domain of ferredoxin-NADP reductase (FNR) module"/>
    <property type="match status" value="1"/>
</dbReference>
<dbReference type="EMBL" id="KV454005">
    <property type="protein sequence ID" value="ODQ45376.1"/>
    <property type="molecule type" value="Genomic_DNA"/>
</dbReference>
<evidence type="ECO:0000259" key="13">
    <source>
        <dbReference type="Pfam" id="PF08022"/>
    </source>
</evidence>
<accession>A0A1E3NH13</accession>
<sequence>MKLSYLAFQAFAGLAIAKLERTSINQGDGYAEFNTCFAPCKSLDYDYTKLNLGLLSTSYDALCGYPPATGCLLLCSYAISGNDTAKLPKFAADMASTCGYSSYNYTESYYAEQYSNATQYYKPLSQINFSEPLYNPTIPNLTALAISYKASLAGNYNTDTGTWFSVGLCGYFLLLILIGSIYNFCRQVGFTKSLNNCKLSKLCQKFIVYPALLPNGKFVQPYGFKYLSALFPNRIQFLTDLFLFGLHVGYFCAPYRYVRPAQYTNFVAKRAGVSALGKIPLFILFAGRNNFLLYITGWSYSTFLHFHKVLAGWMFVDGLVHGVGYTIVYRGFYVQTLHNQPYFACGIAILTIAGTLLLHSFHMFRSKSYEFFVTTHILMALAFIILLWYHVKNFGWMEWPVAACCVWFFDRLVRVIRMSIFGVRTATITAIGENLIKVEVKKPSWFYHTPGTFGFIYFGGILFWENNPFTMSVQGEKICAFIRVKKGVTQRLWKTLVANNNQLTRKVCIEGPYGGMNFSKFRKYNDTLLLAGGSGAPGILEAAAEVKAGKLIWIVQNLHFVSCYQHLINNVSIAIDIYVTQEISDNRTCSLKELFSESDSDIKSTESSDKVSEKIETTSAQISIKYDKPKLNEIINFQINESSSNDVGILACGPPKMMDHIRNIVSQNITSWDKSVDFFDEYQTW</sequence>
<evidence type="ECO:0000256" key="7">
    <source>
        <dbReference type="ARBA" id="ARBA00022989"/>
    </source>
</evidence>
<keyword evidence="16" id="KW-1185">Reference proteome</keyword>
<dbReference type="GO" id="GO:0006879">
    <property type="term" value="P:intracellular iron ion homeostasis"/>
    <property type="evidence" value="ECO:0007669"/>
    <property type="project" value="TreeGrafter"/>
</dbReference>
<evidence type="ECO:0000256" key="11">
    <source>
        <dbReference type="SAM" id="Phobius"/>
    </source>
</evidence>
<gene>
    <name evidence="15" type="ORF">PICMEDRAFT_79094</name>
</gene>
<keyword evidence="6" id="KW-0249">Electron transport</keyword>
<dbReference type="GO" id="GO:0000293">
    <property type="term" value="F:ferric-chelate reductase activity"/>
    <property type="evidence" value="ECO:0007669"/>
    <property type="project" value="UniProtKB-ARBA"/>
</dbReference>
<dbReference type="SFLD" id="SFLDS00052">
    <property type="entry name" value="Ferric_Reductase_Domain"/>
    <property type="match status" value="1"/>
</dbReference>
<dbReference type="OrthoDB" id="167398at2759"/>
<evidence type="ECO:0000256" key="9">
    <source>
        <dbReference type="ARBA" id="ARBA00023065"/>
    </source>
</evidence>
<evidence type="ECO:0000259" key="12">
    <source>
        <dbReference type="Pfam" id="PF01794"/>
    </source>
</evidence>
<keyword evidence="7 11" id="KW-1133">Transmembrane helix</keyword>
<dbReference type="InterPro" id="IPR013112">
    <property type="entry name" value="FAD-bd_8"/>
</dbReference>
<feature type="transmembrane region" description="Helical" evidence="11">
    <location>
        <begin position="341"/>
        <end position="359"/>
    </location>
</feature>
<dbReference type="AlphaFoldDB" id="A0A1E3NH13"/>
<keyword evidence="2" id="KW-0813">Transport</keyword>
<evidence type="ECO:0000256" key="6">
    <source>
        <dbReference type="ARBA" id="ARBA00022982"/>
    </source>
</evidence>
<dbReference type="Proteomes" id="UP000094455">
    <property type="component" value="Unassembled WGS sequence"/>
</dbReference>
<dbReference type="GO" id="GO:0005886">
    <property type="term" value="C:plasma membrane"/>
    <property type="evidence" value="ECO:0007669"/>
    <property type="project" value="TreeGrafter"/>
</dbReference>
<dbReference type="GO" id="GO:0015677">
    <property type="term" value="P:copper ion import"/>
    <property type="evidence" value="ECO:0007669"/>
    <property type="project" value="TreeGrafter"/>
</dbReference>